<evidence type="ECO:0000313" key="2">
    <source>
        <dbReference type="EMBL" id="MDT7508657.1"/>
    </source>
</evidence>
<organism evidence="2 3">
    <name type="scientific">Bifidobacterium kimbladii</name>
    <dbReference type="NCBI Taxonomy" id="1293826"/>
    <lineage>
        <taxon>Bacteria</taxon>
        <taxon>Bacillati</taxon>
        <taxon>Actinomycetota</taxon>
        <taxon>Actinomycetes</taxon>
        <taxon>Bifidobacteriales</taxon>
        <taxon>Bifidobacteriaceae</taxon>
        <taxon>Bifidobacterium</taxon>
    </lineage>
</organism>
<reference evidence="3" key="2">
    <citation type="submission" date="2023-07" db="EMBL/GenBank/DDBJ databases">
        <title>Bifidobacterium spp. in honeybee.</title>
        <authorList>
            <person name="Olofsson T."/>
        </authorList>
    </citation>
    <scope>NUCLEOTIDE SEQUENCE [LARGE SCALE GENOMIC DNA]</scope>
    <source>
        <strain evidence="3">H1HS16N</strain>
    </source>
</reference>
<dbReference type="Gene3D" id="3.30.2130.10">
    <property type="entry name" value="VC0802-like"/>
    <property type="match status" value="1"/>
</dbReference>
<reference evidence="2 3" key="1">
    <citation type="submission" date="2023-06" db="EMBL/GenBank/DDBJ databases">
        <authorList>
            <person name="Pascarelli S."/>
        </authorList>
    </citation>
    <scope>NUCLEOTIDE SEQUENCE [LARGE SCALE GENOMIC DNA]</scope>
    <source>
        <strain evidence="2 3">H1HS16N</strain>
    </source>
</reference>
<evidence type="ECO:0000259" key="1">
    <source>
        <dbReference type="Pfam" id="PF13840"/>
    </source>
</evidence>
<dbReference type="InterPro" id="IPR027795">
    <property type="entry name" value="CASTOR_ACT_dom"/>
</dbReference>
<evidence type="ECO:0000313" key="3">
    <source>
        <dbReference type="Proteomes" id="UP001529481"/>
    </source>
</evidence>
<dbReference type="RefSeq" id="WP_313838087.1">
    <property type="nucleotide sequence ID" value="NZ_JASTZZ010000001.1"/>
</dbReference>
<dbReference type="Pfam" id="PF13840">
    <property type="entry name" value="ACT_7"/>
    <property type="match status" value="1"/>
</dbReference>
<dbReference type="InterPro" id="IPR016540">
    <property type="entry name" value="UCP008459"/>
</dbReference>
<accession>A0ABU3KDI5</accession>
<name>A0ABU3KDI5_9BIFI</name>
<dbReference type="SUPFAM" id="SSF55021">
    <property type="entry name" value="ACT-like"/>
    <property type="match status" value="1"/>
</dbReference>
<proteinExistence type="predicted"/>
<dbReference type="InterPro" id="IPR045865">
    <property type="entry name" value="ACT-like_dom_sf"/>
</dbReference>
<comment type="caution">
    <text evidence="2">The sequence shown here is derived from an EMBL/GenBank/DDBJ whole genome shotgun (WGS) entry which is preliminary data.</text>
</comment>
<dbReference type="PIRSF" id="PIRSF008459">
    <property type="entry name" value="UCP008459"/>
    <property type="match status" value="1"/>
</dbReference>
<sequence length="83" mass="8970">MACTADMVPSQTLERSDGWRAFRIQGILDFSLIGILAPIATILANKGIGIFAVSTYNTDYVLTKAEDFPAVLDALDKSGYTII</sequence>
<dbReference type="Proteomes" id="UP001529481">
    <property type="component" value="Unassembled WGS sequence"/>
</dbReference>
<protein>
    <submittedName>
        <fullName evidence="2">ACT domain-containing protein</fullName>
    </submittedName>
</protein>
<gene>
    <name evidence="2" type="ORF">QRX41_00710</name>
</gene>
<feature type="domain" description="CASTOR ACT" evidence="1">
    <location>
        <begin position="16"/>
        <end position="76"/>
    </location>
</feature>
<keyword evidence="3" id="KW-1185">Reference proteome</keyword>
<dbReference type="EMBL" id="JASTZZ010000001">
    <property type="protein sequence ID" value="MDT7508657.1"/>
    <property type="molecule type" value="Genomic_DNA"/>
</dbReference>